<dbReference type="PANTHER" id="PTHR43358">
    <property type="entry name" value="ALPHA/BETA-HYDROLASE"/>
    <property type="match status" value="1"/>
</dbReference>
<feature type="compositionally biased region" description="Low complexity" evidence="2">
    <location>
        <begin position="1802"/>
        <end position="1821"/>
    </location>
</feature>
<dbReference type="SUPFAM" id="SSF53474">
    <property type="entry name" value="alpha/beta-Hydrolases"/>
    <property type="match status" value="1"/>
</dbReference>
<dbReference type="InterPro" id="IPR052920">
    <property type="entry name" value="DNA-binding_regulatory"/>
</dbReference>
<feature type="compositionally biased region" description="Low complexity" evidence="2">
    <location>
        <begin position="1377"/>
        <end position="1397"/>
    </location>
</feature>
<dbReference type="Gene3D" id="3.40.50.1820">
    <property type="entry name" value="alpha/beta hydrolase"/>
    <property type="match status" value="1"/>
</dbReference>
<evidence type="ECO:0000313" key="5">
    <source>
        <dbReference type="Proteomes" id="UP000054937"/>
    </source>
</evidence>
<sequence length="2083" mass="244906">MSNIMKNYENMWQAFVRPYRQTYSSHDLGNSTFMIQKQDKMVKIKRHDLTLNNKNLQNIQCSFYQFDDENSYPVVVYLHCNSGSRLEGQQYLQQLLELGVQLFVFDFQGCGLSDGEYISLGYYEVNDVETVIDYLKTHQKVEKIILWGRSMGAVTAIMYGAKIQDDQIQIQNTEKNKIVACIYDSPFYSLMKLAKEIAQQKTGLPSFIIVGALQLIKNTIISKVKFDISDLNLREYAQKNEIPALFLASQTDTFTKYTHSVKITEHYKAEKRLQYFDAEHNETRPRSLNLIIFEYIREKFNLEKLQKNNSQQTIPQQKNTIDTKIQSKQENQPLYSQKSQQTLPSYQVQKTPKLQTQITPTARINLESESKLNLVKKKQIQAQNSNLQTQNQGQINHLQLKNIYHHKKKSSYTDREFVRTNEHFSFLKQSTNLQFNSNNEKQLNENDYKKQNYRQRSKNYTINDIQTSNNNKKFENDLSTKEIQQNFNQNEEIPTIKIVKQSSLFEQNLQNSQQIKQVQQYQQQQNSRGNQKIQNNKQQNYVNRQTQSKSPAIIQYSNIHSLQNLGQKTLNQKIQSSSQHEKEAIQKNNHTQNQDQESNQDKIQNQSHQMNLFYQQIQQDMKQQNLTQQNNQIIKNNSEINQPLKKEQQQKQSISEQLMQQDEYLAKILDKYQETEKKYDFHKNALNQIQLNPQQLPKMNMFEEMSFYQHYSPLKSQQTLHQKNNSEISSHFLENNDNLQYQKQQIKMNNQINAQNLNQQLQFLQQNQNQNHIRSRASTFDGTQQQLQQQSQNNQNLNSNPLKLQDKQINLSKQYSYLQQELIPLYEQNKQFVKHKFQKPAKKSQENQNQSQNQQQNQNQIQLNQNLSSSINIKDSQNKNQIFQTEPNTNNQKNNQQQQNNQQFPYYSPKKQMLDQIQNQNQNLIQNQNQNQIQIQIQNQNQNQNQAGFQNIIQNNQKIYKKNLSNFKNNFETVKQENQDNQEKQENLPEEPISQFEKNNLYNIKDMEQDILKNQQKKISKEEKINQLETRNQTYDKNPQKNSYIKIKQISTSNQPSNLSSVKNSCINSNSGSNSNQNSYFNLSSKQSSNSNFNFLQKQNSLIPSESQNGINKIITNQFINLDINNLTQTQKNQTLNTEENLQNLSNEEFHPQSYLINTKNQNNNQNQNKVNQNNNYQNNQNQNNLKETSNSSNNILQPLQQNQGKINLQFHKTPKIDLPETQNFAQNLQKSQNSQNLLNKSNSLLNNSNNKNQFQKHIQLPSAHKQKSNSKNFLDQSPINYDSTPVKPNKVYENNSIKQMFFHPSIQKSFQKSFKKQENSKNFENSRSQNKKYSQQNQQPQKIKELNQFSLNLNRLLSDNQVTNPTPRKQQEETNLKLQNSNKQIQNQSQDKNSNQKISEIQNKNQNQNQNQNIQIQNQNIQNRNQIQNKNIQKPIDIQNLKQENQPLHQNQPTIFNQKQPKSPIQNPKTIEKNHNQNENHYLKNISKHFRKQSHGNQFKNPNFLSNLQQQDSGKNFQNLHASTNLTAVNNQFLSSNEHDEIIQNVQNNQNNETNLFNAQQKFEQNQFKLQQQQQQQNPKHLLQKLLAPTNQNHNQNQQQQNCQENNTPSQFLNTLNVSNNQKTYKHFNQLAQNQLNQNQNQNSESANQSMSQNNKPIISQQNSNKNQSLNLNLTAQINLSSAKKGINILYDDKEQLEELTDRYLKIQNLATQNLNQKLEENKEEKQNSIKTDNQIEIPQKSPQKKLEVIESIPINHNNLKNLQSINKNIDNKAKNTNKENQPLSQNNQQHNPKQFPPQNPLQNISNNTNNNNLNINNNNQNTLKQADFFQNQEKTFTNNYNQINNQNNSQNNNNNIQNYNTNKEKFRSTSEYQQQQISNSQKKQENDQKSQKSKNKLKISTPITLLSKYHSYNQNLNQIQNQKEIQVSLKDQDEFNNKNQKLNNNNKSNNNNLMNNFSNNQDSNSQNQQISQQKTFQPSQNQQKNQINKQIETQNSSQKYQFYDYFDKQTSSSKKFNNYYSQKNTQFSNSNSAAKQKQISNTNSQNQTQNSAKPSNHKQIPQISLHFQSNFSQDNIKKLQF</sequence>
<feature type="compositionally biased region" description="Polar residues" evidence="2">
    <location>
        <begin position="586"/>
        <end position="603"/>
    </location>
</feature>
<dbReference type="PANTHER" id="PTHR43358:SF4">
    <property type="entry name" value="ALPHA_BETA HYDROLASE FOLD-1 DOMAIN-CONTAINING PROTEIN"/>
    <property type="match status" value="1"/>
</dbReference>
<accession>A0A0V0QPI2</accession>
<gene>
    <name evidence="4" type="ORF">PPERSA_03547</name>
</gene>
<feature type="region of interest" description="Disordered" evidence="2">
    <location>
        <begin position="570"/>
        <end position="603"/>
    </location>
</feature>
<evidence type="ECO:0000256" key="2">
    <source>
        <dbReference type="SAM" id="MobiDB-lite"/>
    </source>
</evidence>
<feature type="region of interest" description="Disordered" evidence="2">
    <location>
        <begin position="779"/>
        <end position="800"/>
    </location>
</feature>
<evidence type="ECO:0000259" key="3">
    <source>
        <dbReference type="Pfam" id="PF12146"/>
    </source>
</evidence>
<feature type="region of interest" description="Disordered" evidence="2">
    <location>
        <begin position="1640"/>
        <end position="1665"/>
    </location>
</feature>
<feature type="region of interest" description="Disordered" evidence="2">
    <location>
        <begin position="1050"/>
        <end position="1087"/>
    </location>
</feature>
<comment type="caution">
    <text evidence="4">The sequence shown here is derived from an EMBL/GenBank/DDBJ whole genome shotgun (WGS) entry which is preliminary data.</text>
</comment>
<dbReference type="EMBL" id="LDAU01000119">
    <property type="protein sequence ID" value="KRX04307.1"/>
    <property type="molecule type" value="Genomic_DNA"/>
</dbReference>
<feature type="region of interest" description="Disordered" evidence="2">
    <location>
        <begin position="1492"/>
        <end position="1511"/>
    </location>
</feature>
<feature type="region of interest" description="Disordered" evidence="2">
    <location>
        <begin position="1262"/>
        <end position="1288"/>
    </location>
</feature>
<dbReference type="InParanoid" id="A0A0V0QPI2"/>
<dbReference type="Pfam" id="PF12146">
    <property type="entry name" value="Hydrolase_4"/>
    <property type="match status" value="1"/>
</dbReference>
<feature type="region of interest" description="Disordered" evidence="2">
    <location>
        <begin position="1938"/>
        <end position="1989"/>
    </location>
</feature>
<feature type="compositionally biased region" description="Polar residues" evidence="2">
    <location>
        <begin position="1453"/>
        <end position="1470"/>
    </location>
</feature>
<keyword evidence="1" id="KW-0175">Coiled coil</keyword>
<dbReference type="OMA" id="CENINNE"/>
<name>A0A0V0QPI2_PSEPJ</name>
<proteinExistence type="predicted"/>
<feature type="compositionally biased region" description="Low complexity" evidence="2">
    <location>
        <begin position="846"/>
        <end position="860"/>
    </location>
</feature>
<feature type="compositionally biased region" description="Low complexity" evidence="2">
    <location>
        <begin position="1161"/>
        <end position="1185"/>
    </location>
</feature>
<dbReference type="Proteomes" id="UP000054937">
    <property type="component" value="Unassembled WGS sequence"/>
</dbReference>
<feature type="region of interest" description="Disordered" evidence="2">
    <location>
        <begin position="1774"/>
        <end position="1821"/>
    </location>
</feature>
<feature type="region of interest" description="Disordered" evidence="2">
    <location>
        <begin position="1359"/>
        <end position="1397"/>
    </location>
</feature>
<feature type="compositionally biased region" description="Low complexity" evidence="2">
    <location>
        <begin position="1594"/>
        <end position="1608"/>
    </location>
</feature>
<dbReference type="InterPro" id="IPR022742">
    <property type="entry name" value="Hydrolase_4"/>
</dbReference>
<feature type="domain" description="Serine aminopeptidase S33" evidence="3">
    <location>
        <begin position="89"/>
        <end position="165"/>
    </location>
</feature>
<feature type="compositionally biased region" description="Polar residues" evidence="2">
    <location>
        <begin position="2026"/>
        <end position="2041"/>
    </location>
</feature>
<feature type="region of interest" description="Disordered" evidence="2">
    <location>
        <begin position="450"/>
        <end position="472"/>
    </location>
</feature>
<dbReference type="InterPro" id="IPR029058">
    <property type="entry name" value="AB_hydrolase_fold"/>
</dbReference>
<feature type="region of interest" description="Disordered" evidence="2">
    <location>
        <begin position="1453"/>
        <end position="1473"/>
    </location>
</feature>
<evidence type="ECO:0000256" key="1">
    <source>
        <dbReference type="SAM" id="Coils"/>
    </source>
</evidence>
<feature type="region of interest" description="Disordered" evidence="2">
    <location>
        <begin position="1594"/>
        <end position="1615"/>
    </location>
</feature>
<feature type="coiled-coil region" evidence="1">
    <location>
        <begin position="665"/>
        <end position="692"/>
    </location>
</feature>
<feature type="region of interest" description="Disordered" evidence="2">
    <location>
        <begin position="2026"/>
        <end position="2061"/>
    </location>
</feature>
<keyword evidence="5" id="KW-1185">Reference proteome</keyword>
<feature type="compositionally biased region" description="Low complexity" evidence="2">
    <location>
        <begin position="1939"/>
        <end position="1989"/>
    </location>
</feature>
<feature type="region of interest" description="Disordered" evidence="2">
    <location>
        <begin position="1868"/>
        <end position="1898"/>
    </location>
</feature>
<feature type="compositionally biased region" description="Polar residues" evidence="2">
    <location>
        <begin position="458"/>
        <end position="471"/>
    </location>
</feature>
<feature type="region of interest" description="Disordered" evidence="2">
    <location>
        <begin position="1311"/>
        <end position="1342"/>
    </location>
</feature>
<feature type="compositionally biased region" description="Low complexity" evidence="2">
    <location>
        <begin position="1323"/>
        <end position="1342"/>
    </location>
</feature>
<feature type="region of interest" description="Disordered" evidence="2">
    <location>
        <begin position="330"/>
        <end position="352"/>
    </location>
</feature>
<dbReference type="OrthoDB" id="10249433at2759"/>
<feature type="compositionally biased region" description="Low complexity" evidence="2">
    <location>
        <begin position="784"/>
        <end position="800"/>
    </location>
</feature>
<feature type="region of interest" description="Disordered" evidence="2">
    <location>
        <begin position="1159"/>
        <end position="1193"/>
    </location>
</feature>
<feature type="region of interest" description="Disordered" evidence="2">
    <location>
        <begin position="1842"/>
        <end position="1861"/>
    </location>
</feature>
<protein>
    <recommendedName>
        <fullName evidence="3">Serine aminopeptidase S33 domain-containing protein</fullName>
    </recommendedName>
</protein>
<feature type="region of interest" description="Disordered" evidence="2">
    <location>
        <begin position="834"/>
        <end position="860"/>
    </location>
</feature>
<organism evidence="4 5">
    <name type="scientific">Pseudocohnilembus persalinus</name>
    <name type="common">Ciliate</name>
    <dbReference type="NCBI Taxonomy" id="266149"/>
    <lineage>
        <taxon>Eukaryota</taxon>
        <taxon>Sar</taxon>
        <taxon>Alveolata</taxon>
        <taxon>Ciliophora</taxon>
        <taxon>Intramacronucleata</taxon>
        <taxon>Oligohymenophorea</taxon>
        <taxon>Scuticociliatia</taxon>
        <taxon>Philasterida</taxon>
        <taxon>Pseudocohnilembidae</taxon>
        <taxon>Pseudocohnilembus</taxon>
    </lineage>
</organism>
<reference evidence="4 5" key="1">
    <citation type="journal article" date="2015" name="Sci. Rep.">
        <title>Genome of the facultative scuticociliatosis pathogen Pseudocohnilembus persalinus provides insight into its virulence through horizontal gene transfer.</title>
        <authorList>
            <person name="Xiong J."/>
            <person name="Wang G."/>
            <person name="Cheng J."/>
            <person name="Tian M."/>
            <person name="Pan X."/>
            <person name="Warren A."/>
            <person name="Jiang C."/>
            <person name="Yuan D."/>
            <person name="Miao W."/>
        </authorList>
    </citation>
    <scope>NUCLEOTIDE SEQUENCE [LARGE SCALE GENOMIC DNA]</scope>
    <source>
        <strain evidence="4">36N120E</strain>
    </source>
</reference>
<feature type="compositionally biased region" description="Polar residues" evidence="2">
    <location>
        <begin position="1050"/>
        <end position="1063"/>
    </location>
</feature>
<feature type="compositionally biased region" description="Polar residues" evidence="2">
    <location>
        <begin position="1496"/>
        <end position="1511"/>
    </location>
</feature>
<feature type="compositionally biased region" description="Low complexity" evidence="2">
    <location>
        <begin position="1064"/>
        <end position="1087"/>
    </location>
</feature>
<feature type="region of interest" description="Disordered" evidence="2">
    <location>
        <begin position="1722"/>
        <end position="1745"/>
    </location>
</feature>
<feature type="compositionally biased region" description="Polar residues" evidence="2">
    <location>
        <begin position="1270"/>
        <end position="1284"/>
    </location>
</feature>
<evidence type="ECO:0000313" key="4">
    <source>
        <dbReference type="EMBL" id="KRX04307.1"/>
    </source>
</evidence>
<feature type="compositionally biased region" description="Polar residues" evidence="2">
    <location>
        <begin position="1359"/>
        <end position="1369"/>
    </location>
</feature>
<feature type="compositionally biased region" description="Low complexity" evidence="2">
    <location>
        <begin position="2042"/>
        <end position="2053"/>
    </location>
</feature>
<feature type="compositionally biased region" description="Polar residues" evidence="2">
    <location>
        <begin position="1780"/>
        <end position="1794"/>
    </location>
</feature>